<evidence type="ECO:0000256" key="4">
    <source>
        <dbReference type="ARBA" id="ARBA00022603"/>
    </source>
</evidence>
<dbReference type="EMBL" id="AP024233">
    <property type="protein sequence ID" value="BCO10231.1"/>
    <property type="molecule type" value="Genomic_DNA"/>
</dbReference>
<keyword evidence="3" id="KW-0169">Cobalamin biosynthesis</keyword>
<proteinExistence type="inferred from homology"/>
<dbReference type="Pfam" id="PF00590">
    <property type="entry name" value="TP_methylase"/>
    <property type="match status" value="1"/>
</dbReference>
<dbReference type="InterPro" id="IPR014777">
    <property type="entry name" value="4pyrrole_Mease_sub1"/>
</dbReference>
<evidence type="ECO:0000256" key="3">
    <source>
        <dbReference type="ARBA" id="ARBA00022573"/>
    </source>
</evidence>
<keyword evidence="5" id="KW-0808">Transferase</keyword>
<comment type="similarity">
    <text evidence="2 7">Belongs to the precorrin methyltransferase family.</text>
</comment>
<accession>A0A915U2N7</accession>
<protein>
    <submittedName>
        <fullName evidence="9">Precorrin-2 C(20)-methyltransferase</fullName>
    </submittedName>
</protein>
<dbReference type="InterPro" id="IPR014776">
    <property type="entry name" value="4pyrrole_Mease_sub2"/>
</dbReference>
<keyword evidence="4" id="KW-0489">Methyltransferase</keyword>
<dbReference type="InterPro" id="IPR035996">
    <property type="entry name" value="4pyrrol_Methylase_sf"/>
</dbReference>
<evidence type="ECO:0000259" key="8">
    <source>
        <dbReference type="Pfam" id="PF00590"/>
    </source>
</evidence>
<dbReference type="PANTHER" id="PTHR43467">
    <property type="entry name" value="COBALT-PRECORRIN-2 C(20)-METHYLTRANSFERASE"/>
    <property type="match status" value="1"/>
</dbReference>
<dbReference type="InterPro" id="IPR012382">
    <property type="entry name" value="CobI/CbiL"/>
</dbReference>
<name>A0A915U2N7_9BACT</name>
<gene>
    <name evidence="9" type="primary">cbiL</name>
    <name evidence="9" type="ORF">GF1_26070</name>
</gene>
<evidence type="ECO:0000313" key="10">
    <source>
        <dbReference type="Proteomes" id="UP001063350"/>
    </source>
</evidence>
<dbReference type="GO" id="GO:0009236">
    <property type="term" value="P:cobalamin biosynthetic process"/>
    <property type="evidence" value="ECO:0007669"/>
    <property type="project" value="UniProtKB-UniRule"/>
</dbReference>
<keyword evidence="10" id="KW-1185">Reference proteome</keyword>
<sequence length="248" mass="26852">MTLRAVRILQEAPVWLAPKGRKNGSSSALQIAAAQVATTDKTIVELHFPMKKVRLGQVPDPELQAGWEAAAEAVLGHLVSGRDVAFPTLGDPALYSTAFYLLATLQQRHPEVQVTIIPGITAMAACSANVGAPLGLGDDVVSIVPAVFDDERLRDILTRVDAVVLMKVHRRLAPVVALLDELGLTDHAVLIERCGMADQRIYTDVREALGRELHYFTTMLIRRRPVGSGLAIHEECAEGRRAVCGEVV</sequence>
<evidence type="ECO:0000256" key="2">
    <source>
        <dbReference type="ARBA" id="ARBA00005879"/>
    </source>
</evidence>
<dbReference type="GO" id="GO:0032259">
    <property type="term" value="P:methylation"/>
    <property type="evidence" value="ECO:0007669"/>
    <property type="project" value="UniProtKB-KW"/>
</dbReference>
<comment type="pathway">
    <text evidence="1">Cofactor biosynthesis; adenosylcobalamin biosynthesis.</text>
</comment>
<dbReference type="CDD" id="cd11645">
    <property type="entry name" value="Precorrin_2_C20_MT"/>
    <property type="match status" value="1"/>
</dbReference>
<evidence type="ECO:0000256" key="7">
    <source>
        <dbReference type="PIRNR" id="PIRNR036427"/>
    </source>
</evidence>
<organism evidence="9 10">
    <name type="scientific">Desulfolithobacter dissulfuricans</name>
    <dbReference type="NCBI Taxonomy" id="2795293"/>
    <lineage>
        <taxon>Bacteria</taxon>
        <taxon>Pseudomonadati</taxon>
        <taxon>Thermodesulfobacteriota</taxon>
        <taxon>Desulfobulbia</taxon>
        <taxon>Desulfobulbales</taxon>
        <taxon>Desulfobulbaceae</taxon>
        <taxon>Desulfolithobacter</taxon>
    </lineage>
</organism>
<dbReference type="AlphaFoldDB" id="A0A915U2N7"/>
<dbReference type="InterPro" id="IPR000878">
    <property type="entry name" value="4pyrrol_Mease"/>
</dbReference>
<dbReference type="Gene3D" id="3.30.950.10">
    <property type="entry name" value="Methyltransferase, Cobalt-precorrin-4 Transmethylase, Domain 2"/>
    <property type="match status" value="1"/>
</dbReference>
<evidence type="ECO:0000256" key="1">
    <source>
        <dbReference type="ARBA" id="ARBA00004953"/>
    </source>
</evidence>
<dbReference type="NCBIfam" id="TIGR01467">
    <property type="entry name" value="cobI_cbiL"/>
    <property type="match status" value="1"/>
</dbReference>
<evidence type="ECO:0000256" key="5">
    <source>
        <dbReference type="ARBA" id="ARBA00022679"/>
    </source>
</evidence>
<dbReference type="SUPFAM" id="SSF53790">
    <property type="entry name" value="Tetrapyrrole methylase"/>
    <property type="match status" value="1"/>
</dbReference>
<keyword evidence="6" id="KW-0949">S-adenosyl-L-methionine</keyword>
<reference evidence="9" key="1">
    <citation type="submission" date="2020-12" db="EMBL/GenBank/DDBJ databases">
        <title>Desulfobium dissulfuricans gen. nov., sp. nov., a novel mesophilic, sulfate-reducing bacterium isolated from a deep-sea hydrothermal vent.</title>
        <authorList>
            <person name="Hashimoto Y."/>
            <person name="Tame A."/>
            <person name="Sawayama S."/>
            <person name="Miyazaki J."/>
            <person name="Takai K."/>
            <person name="Nakagawa S."/>
        </authorList>
    </citation>
    <scope>NUCLEOTIDE SEQUENCE</scope>
    <source>
        <strain evidence="9">GF1</strain>
    </source>
</reference>
<feature type="domain" description="Tetrapyrrole methylase" evidence="8">
    <location>
        <begin position="1"/>
        <end position="204"/>
    </location>
</feature>
<dbReference type="PANTHER" id="PTHR43467:SF2">
    <property type="entry name" value="COBALT-PRECORRIN-2 C(20)-METHYLTRANSFERASE"/>
    <property type="match status" value="1"/>
</dbReference>
<dbReference type="Proteomes" id="UP001063350">
    <property type="component" value="Chromosome"/>
</dbReference>
<evidence type="ECO:0000313" key="9">
    <source>
        <dbReference type="EMBL" id="BCO10231.1"/>
    </source>
</evidence>
<dbReference type="InterPro" id="IPR006364">
    <property type="entry name" value="CobI/CbiL/CobIJ_dom"/>
</dbReference>
<dbReference type="PIRSF" id="PIRSF036427">
    <property type="entry name" value="Precrrn-2_mtase"/>
    <property type="match status" value="1"/>
</dbReference>
<evidence type="ECO:0000256" key="6">
    <source>
        <dbReference type="ARBA" id="ARBA00022691"/>
    </source>
</evidence>
<dbReference type="KEGG" id="ddu:GF1_26070"/>
<dbReference type="GO" id="GO:0030788">
    <property type="term" value="F:precorrin-2 C20-methyltransferase activity"/>
    <property type="evidence" value="ECO:0007669"/>
    <property type="project" value="InterPro"/>
</dbReference>
<dbReference type="Gene3D" id="3.40.1010.10">
    <property type="entry name" value="Cobalt-precorrin-4 Transmethylase, Domain 1"/>
    <property type="match status" value="1"/>
</dbReference>